<dbReference type="Proteomes" id="UP001153076">
    <property type="component" value="Unassembled WGS sequence"/>
</dbReference>
<proteinExistence type="predicted"/>
<dbReference type="OrthoDB" id="2919534at2759"/>
<name>A0A9Q1QBN2_9CARY</name>
<comment type="caution">
    <text evidence="1">The sequence shown here is derived from an EMBL/GenBank/DDBJ whole genome shotgun (WGS) entry which is preliminary data.</text>
</comment>
<keyword evidence="2" id="KW-1185">Reference proteome</keyword>
<sequence length="157" mass="17442">MEAVNSARPLPHPNYVPTTACEPSHRLTHIPSPYHTERDREVLQWNRNGRPKWGTMIGSLQSLPGLVAALTRASRPSPPLLQHPMQLAPGELPEGPTLPSWLPSPGVMRREVNPTGMIHLLLRFGDKLKARNLEVDFLVSTSPRPTTSSWDALPSTR</sequence>
<organism evidence="1 2">
    <name type="scientific">Carnegiea gigantea</name>
    <dbReference type="NCBI Taxonomy" id="171969"/>
    <lineage>
        <taxon>Eukaryota</taxon>
        <taxon>Viridiplantae</taxon>
        <taxon>Streptophyta</taxon>
        <taxon>Embryophyta</taxon>
        <taxon>Tracheophyta</taxon>
        <taxon>Spermatophyta</taxon>
        <taxon>Magnoliopsida</taxon>
        <taxon>eudicotyledons</taxon>
        <taxon>Gunneridae</taxon>
        <taxon>Pentapetalae</taxon>
        <taxon>Caryophyllales</taxon>
        <taxon>Cactineae</taxon>
        <taxon>Cactaceae</taxon>
        <taxon>Cactoideae</taxon>
        <taxon>Echinocereeae</taxon>
        <taxon>Carnegiea</taxon>
    </lineage>
</organism>
<gene>
    <name evidence="1" type="ORF">Cgig2_010426</name>
</gene>
<evidence type="ECO:0000313" key="1">
    <source>
        <dbReference type="EMBL" id="KAJ8436182.1"/>
    </source>
</evidence>
<dbReference type="EMBL" id="JAKOGI010000358">
    <property type="protein sequence ID" value="KAJ8436182.1"/>
    <property type="molecule type" value="Genomic_DNA"/>
</dbReference>
<evidence type="ECO:0000313" key="2">
    <source>
        <dbReference type="Proteomes" id="UP001153076"/>
    </source>
</evidence>
<reference evidence="1" key="1">
    <citation type="submission" date="2022-04" db="EMBL/GenBank/DDBJ databases">
        <title>Carnegiea gigantea Genome sequencing and assembly v2.</title>
        <authorList>
            <person name="Copetti D."/>
            <person name="Sanderson M.J."/>
            <person name="Burquez A."/>
            <person name="Wojciechowski M.F."/>
        </authorList>
    </citation>
    <scope>NUCLEOTIDE SEQUENCE</scope>
    <source>
        <strain evidence="1">SGP5-SGP5p</strain>
        <tissue evidence="1">Aerial part</tissue>
    </source>
</reference>
<accession>A0A9Q1QBN2</accession>
<dbReference type="AlphaFoldDB" id="A0A9Q1QBN2"/>
<protein>
    <submittedName>
        <fullName evidence="1">Uncharacterized protein</fullName>
    </submittedName>
</protein>